<gene>
    <name evidence="1" type="ORF">BQ4739_LOCUS18297</name>
</gene>
<evidence type="ECO:0000313" key="1">
    <source>
        <dbReference type="EMBL" id="SZX77965.1"/>
    </source>
</evidence>
<dbReference type="EMBL" id="FNXT01001298">
    <property type="protein sequence ID" value="SZX77965.1"/>
    <property type="molecule type" value="Genomic_DNA"/>
</dbReference>
<name>A0A383WKH8_TETOB</name>
<evidence type="ECO:0000313" key="2">
    <source>
        <dbReference type="Proteomes" id="UP000256970"/>
    </source>
</evidence>
<accession>A0A383WKH8</accession>
<reference evidence="1 2" key="1">
    <citation type="submission" date="2016-10" db="EMBL/GenBank/DDBJ databases">
        <authorList>
            <person name="Cai Z."/>
        </authorList>
    </citation>
    <scope>NUCLEOTIDE SEQUENCE [LARGE SCALE GENOMIC DNA]</scope>
</reference>
<protein>
    <submittedName>
        <fullName evidence="1">Uncharacterized protein</fullName>
    </submittedName>
</protein>
<organism evidence="1 2">
    <name type="scientific">Tetradesmus obliquus</name>
    <name type="common">Green alga</name>
    <name type="synonym">Acutodesmus obliquus</name>
    <dbReference type="NCBI Taxonomy" id="3088"/>
    <lineage>
        <taxon>Eukaryota</taxon>
        <taxon>Viridiplantae</taxon>
        <taxon>Chlorophyta</taxon>
        <taxon>core chlorophytes</taxon>
        <taxon>Chlorophyceae</taxon>
        <taxon>CS clade</taxon>
        <taxon>Sphaeropleales</taxon>
        <taxon>Scenedesmaceae</taxon>
        <taxon>Tetradesmus</taxon>
    </lineage>
</organism>
<dbReference type="AlphaFoldDB" id="A0A383WKH8"/>
<proteinExistence type="predicted"/>
<keyword evidence="2" id="KW-1185">Reference proteome</keyword>
<dbReference type="Proteomes" id="UP000256970">
    <property type="component" value="Unassembled WGS sequence"/>
</dbReference>
<sequence>MPPSYTAAAAAAEAPAPVYSMPPSYTAAAAAAETPALVYSMPPSYTAAAAARACPLPRTQMASIHCCCCCCWLRLAGSAGLRHGGYVMDETQLSPPELLAHSGLQLRAELAAAAVVRAGGCRVMSWADVLDVPLGELLTGNSSGLLG</sequence>